<dbReference type="Gene3D" id="3.30.50.10">
    <property type="entry name" value="Erythroid Transcription Factor GATA-1, subunit A"/>
    <property type="match status" value="1"/>
</dbReference>
<feature type="compositionally biased region" description="Polar residues" evidence="14">
    <location>
        <begin position="457"/>
        <end position="467"/>
    </location>
</feature>
<dbReference type="Proteomes" id="UP000075840">
    <property type="component" value="Unassembled WGS sequence"/>
</dbReference>
<feature type="region of interest" description="Disordered" evidence="14">
    <location>
        <begin position="557"/>
        <end position="636"/>
    </location>
</feature>
<evidence type="ECO:0000256" key="9">
    <source>
        <dbReference type="ARBA" id="ARBA00023170"/>
    </source>
</evidence>
<dbReference type="VEuPathDB" id="VectorBase:AARA016718"/>
<dbReference type="CTD" id="36073"/>
<feature type="region of interest" description="Disordered" evidence="14">
    <location>
        <begin position="660"/>
        <end position="691"/>
    </location>
</feature>
<feature type="compositionally biased region" description="Low complexity" evidence="14">
    <location>
        <begin position="317"/>
        <end position="329"/>
    </location>
</feature>
<dbReference type="GO" id="GO:0008270">
    <property type="term" value="F:zinc ion binding"/>
    <property type="evidence" value="ECO:0007669"/>
    <property type="project" value="UniProtKB-KW"/>
</dbReference>
<dbReference type="VEuPathDB" id="VectorBase:AARA21_002873"/>
<comment type="subcellular location">
    <subcellularLocation>
        <location evidence="1">Nucleus</location>
    </subcellularLocation>
</comment>
<dbReference type="InterPro" id="IPR035500">
    <property type="entry name" value="NHR-like_dom_sf"/>
</dbReference>
<name>A0A2C9GPZ0_ANOAR</name>
<protein>
    <recommendedName>
        <fullName evidence="12">Probable nuclear hormone receptor HR3</fullName>
    </recommendedName>
    <alternativeName>
        <fullName evidence="13">Nuclear receptor subfamily 1 group F member 4</fullName>
    </alternativeName>
</protein>
<keyword evidence="7" id="KW-0238">DNA-binding</keyword>
<comment type="similarity">
    <text evidence="2">Belongs to the nuclear hormone receptor family. NR1 subfamily.</text>
</comment>
<feature type="region of interest" description="Disordered" evidence="14">
    <location>
        <begin position="449"/>
        <end position="471"/>
    </location>
</feature>
<dbReference type="GO" id="GO:0000978">
    <property type="term" value="F:RNA polymerase II cis-regulatory region sequence-specific DNA binding"/>
    <property type="evidence" value="ECO:0007669"/>
    <property type="project" value="TreeGrafter"/>
</dbReference>
<dbReference type="FunFam" id="3.30.50.10:FF:000003">
    <property type="entry name" value="Nuclear orphan receptor ROR-beta"/>
    <property type="match status" value="1"/>
</dbReference>
<dbReference type="AlphaFoldDB" id="A0A2C9GPZ0"/>
<dbReference type="InterPro" id="IPR044101">
    <property type="entry name" value="NR_DBD_ROR"/>
</dbReference>
<organism evidence="15 16">
    <name type="scientific">Anopheles arabiensis</name>
    <name type="common">Mosquito</name>
    <dbReference type="NCBI Taxonomy" id="7173"/>
    <lineage>
        <taxon>Eukaryota</taxon>
        <taxon>Metazoa</taxon>
        <taxon>Ecdysozoa</taxon>
        <taxon>Arthropoda</taxon>
        <taxon>Hexapoda</taxon>
        <taxon>Insecta</taxon>
        <taxon>Pterygota</taxon>
        <taxon>Neoptera</taxon>
        <taxon>Endopterygota</taxon>
        <taxon>Diptera</taxon>
        <taxon>Nematocera</taxon>
        <taxon>Culicoidea</taxon>
        <taxon>Culicidae</taxon>
        <taxon>Anophelinae</taxon>
        <taxon>Anopheles</taxon>
    </lineage>
</organism>
<dbReference type="EnsemblMetazoa" id="AARA016718-RA">
    <property type="protein sequence ID" value="AARA016718-PA"/>
    <property type="gene ID" value="AARA016718"/>
</dbReference>
<dbReference type="SMART" id="SM00430">
    <property type="entry name" value="HOLI"/>
    <property type="match status" value="1"/>
</dbReference>
<evidence type="ECO:0000256" key="13">
    <source>
        <dbReference type="ARBA" id="ARBA00077334"/>
    </source>
</evidence>
<dbReference type="Pfam" id="PF00105">
    <property type="entry name" value="zf-C4"/>
    <property type="match status" value="1"/>
</dbReference>
<dbReference type="PRINTS" id="PR00546">
    <property type="entry name" value="THYROIDHORMR"/>
</dbReference>
<dbReference type="InterPro" id="IPR001723">
    <property type="entry name" value="Nuclear_hrmn_rcpt"/>
</dbReference>
<keyword evidence="3" id="KW-0479">Metal-binding</keyword>
<evidence type="ECO:0000313" key="16">
    <source>
        <dbReference type="Proteomes" id="UP000075840"/>
    </source>
</evidence>
<feature type="region of interest" description="Disordered" evidence="14">
    <location>
        <begin position="293"/>
        <end position="329"/>
    </location>
</feature>
<keyword evidence="9" id="KW-0675">Receptor</keyword>
<sequence length="1042" mass="110805">MDDGEFLDLFSQSWNGKYHAAANRAGDEPAGIGAAAGGGTGAAAGYTNSAAVAAAATAAATAAAMAVAPKLTTRLMQPQPGSTAGGSQGLYASTKHFLAHLPPNHKQQPSAASATSAAASTASASRHAAPSPFSVPPAGAQTTDLRDTNLGPLRNTTSSSTSSNTTNTSTSAANNSSSGGSSSNTSNSHANGAQHLLGGGSSFARETREFPKLSHRLLQPLNHTLDQGPAQGGSGGSGHAAMVRQEEQDYNAFCSTLSAVASMAAASLAMEDEDLADSTTPPPQPFTSGGLLAAGLAGNGTGGGGGSAGDANGGSVEGDLGPNGELLGLNGHQHEKKTPNSIRAQIEIIPCKVCGDKSSGVHYGVITCEGCKGFFRRSQSSVVNYQCPRNKQCVVDRVNRNRCQYCRLQKCLKLGMSRDAVKFGRMSKKQREKVEDEVRFHRAQMRAQNDAAPDSSVFDTQTPSSSDQLHHGYNGYTYSNEVGYSSPYGYSTSVTPQQTMGYDISADYVDSTTTYEPRSTMIDSDFISGHNKDGSPEQNRAITLNDIRLARVQQTTATTTTGVGQGGSDVIADGVNDGGGGGPRGLTPQQQQQQQQQQAHQPAQTATHTLPPQQQPQPAAALANHQTTGNGNTTTSNSTIITIKQEQLTNVDSLVGSFVDSTTFLPSPPASQQQQQQQQQHPHHQHQQLGSAAQMVTSNGVGGLAGVPTATAVVAVAATTVPTPVTGSDVTGSSIRRNDCCQTAVAPGGTGSDGIAHSAQAHHHHHQNTPVSFGEDDSSCDSHTRWAEGDINDVLIKTLAEAHANTNHKLEIVHEMFRKPQDVSRLLYYKNMTQEELWLDCAEKLTAMIQQIIEFAKLIPGFMRLSQDDQILLLKTGSFELAIVRMSRLMDLSTNSVLYGDIMLPQEAFYTSDSFEMKLVACIFETAKSITELKLTETELALYQSLVLLWPERNGVRGNTEIQRLFNMSMSAIRQEIEANHAPLKGDVTVLDTLLNKIPTFRELSIMHMEALQKFKQDHPQYVFPALYKELFSIDSQQDLMT</sequence>
<dbReference type="GeneID" id="120900080"/>
<comment type="function">
    <text evidence="11">Putative receptor whose ligand is not yet known.</text>
</comment>
<evidence type="ECO:0000256" key="4">
    <source>
        <dbReference type="ARBA" id="ARBA00022771"/>
    </source>
</evidence>
<dbReference type="PROSITE" id="PS00031">
    <property type="entry name" value="NUCLEAR_REC_DBD_1"/>
    <property type="match status" value="1"/>
</dbReference>
<evidence type="ECO:0000256" key="6">
    <source>
        <dbReference type="ARBA" id="ARBA00023015"/>
    </source>
</evidence>
<feature type="compositionally biased region" description="Low complexity" evidence="14">
    <location>
        <begin position="155"/>
        <end position="188"/>
    </location>
</feature>
<proteinExistence type="inferred from homology"/>
<dbReference type="PROSITE" id="PS51030">
    <property type="entry name" value="NUCLEAR_REC_DBD_2"/>
    <property type="match status" value="1"/>
</dbReference>
<dbReference type="SMART" id="SM00399">
    <property type="entry name" value="ZnF_C4"/>
    <property type="match status" value="1"/>
</dbReference>
<dbReference type="Gene3D" id="1.10.565.10">
    <property type="entry name" value="Retinoid X Receptor"/>
    <property type="match status" value="1"/>
</dbReference>
<dbReference type="RefSeq" id="XP_040162583.1">
    <property type="nucleotide sequence ID" value="XM_040306649.1"/>
</dbReference>
<dbReference type="SUPFAM" id="SSF48508">
    <property type="entry name" value="Nuclear receptor ligand-binding domain"/>
    <property type="match status" value="1"/>
</dbReference>
<evidence type="ECO:0000256" key="7">
    <source>
        <dbReference type="ARBA" id="ARBA00023125"/>
    </source>
</evidence>
<dbReference type="Pfam" id="PF00104">
    <property type="entry name" value="Hormone_recep"/>
    <property type="match status" value="1"/>
</dbReference>
<dbReference type="InterPro" id="IPR000536">
    <property type="entry name" value="Nucl_hrmn_rcpt_lig-bd"/>
</dbReference>
<keyword evidence="4" id="KW-0863">Zinc-finger</keyword>
<evidence type="ECO:0000256" key="10">
    <source>
        <dbReference type="ARBA" id="ARBA00023242"/>
    </source>
</evidence>
<feature type="compositionally biased region" description="Low complexity" evidence="14">
    <location>
        <begin position="585"/>
        <end position="636"/>
    </location>
</feature>
<feature type="region of interest" description="Disordered" evidence="14">
    <location>
        <begin position="751"/>
        <end position="777"/>
    </location>
</feature>
<keyword evidence="8" id="KW-0804">Transcription</keyword>
<dbReference type="InterPro" id="IPR001628">
    <property type="entry name" value="Znf_hrmn_rcpt"/>
</dbReference>
<dbReference type="PRINTS" id="PR00398">
    <property type="entry name" value="STRDHORMONER"/>
</dbReference>
<evidence type="ECO:0000256" key="3">
    <source>
        <dbReference type="ARBA" id="ARBA00022723"/>
    </source>
</evidence>
<keyword evidence="16" id="KW-1185">Reference proteome</keyword>
<dbReference type="PANTHER" id="PTHR45805:SF2">
    <property type="entry name" value="NUCLEAR HORMONE RECEPTOR HR3-RELATED"/>
    <property type="match status" value="1"/>
</dbReference>
<keyword evidence="5" id="KW-0862">Zinc</keyword>
<accession>A0A2C9GPZ0</accession>
<evidence type="ECO:0000256" key="11">
    <source>
        <dbReference type="ARBA" id="ARBA00055215"/>
    </source>
</evidence>
<dbReference type="PANTHER" id="PTHR45805">
    <property type="entry name" value="NUCLEAR HORMONE RECEPTOR HR3-RELATED"/>
    <property type="match status" value="1"/>
</dbReference>
<keyword evidence="10" id="KW-0539">Nucleus</keyword>
<dbReference type="EMBL" id="APCN01003422">
    <property type="status" value="NOT_ANNOTATED_CDS"/>
    <property type="molecule type" value="Genomic_DNA"/>
</dbReference>
<dbReference type="EMBL" id="APCN01003421">
    <property type="status" value="NOT_ANNOTATED_CDS"/>
    <property type="molecule type" value="Genomic_DNA"/>
</dbReference>
<feature type="region of interest" description="Disordered" evidence="14">
    <location>
        <begin position="101"/>
        <end position="199"/>
    </location>
</feature>
<evidence type="ECO:0000256" key="14">
    <source>
        <dbReference type="SAM" id="MobiDB-lite"/>
    </source>
</evidence>
<dbReference type="InterPro" id="IPR013088">
    <property type="entry name" value="Znf_NHR/GATA"/>
</dbReference>
<dbReference type="PROSITE" id="PS51843">
    <property type="entry name" value="NR_LBD"/>
    <property type="match status" value="1"/>
</dbReference>
<evidence type="ECO:0000256" key="8">
    <source>
        <dbReference type="ARBA" id="ARBA00023163"/>
    </source>
</evidence>
<dbReference type="SUPFAM" id="SSF57716">
    <property type="entry name" value="Glucocorticoid receptor-like (DNA-binding domain)"/>
    <property type="match status" value="1"/>
</dbReference>
<evidence type="ECO:0000256" key="5">
    <source>
        <dbReference type="ARBA" id="ARBA00022833"/>
    </source>
</evidence>
<feature type="compositionally biased region" description="Gly residues" evidence="14">
    <location>
        <begin position="297"/>
        <end position="316"/>
    </location>
</feature>
<reference evidence="15" key="1">
    <citation type="submission" date="2022-08" db="UniProtKB">
        <authorList>
            <consortium name="EnsemblMetazoa"/>
        </authorList>
    </citation>
    <scope>IDENTIFICATION</scope>
    <source>
        <strain evidence="15">Dongola</strain>
    </source>
</reference>
<dbReference type="GO" id="GO:0005634">
    <property type="term" value="C:nucleus"/>
    <property type="evidence" value="ECO:0007669"/>
    <property type="project" value="UniProtKB-SubCell"/>
</dbReference>
<evidence type="ECO:0000256" key="12">
    <source>
        <dbReference type="ARBA" id="ARBA00072676"/>
    </source>
</evidence>
<keyword evidence="6" id="KW-0805">Transcription regulation</keyword>
<dbReference type="CDD" id="cd06939">
    <property type="entry name" value="NR_LBD_ROR_like"/>
    <property type="match status" value="1"/>
</dbReference>
<dbReference type="GO" id="GO:0004879">
    <property type="term" value="F:nuclear receptor activity"/>
    <property type="evidence" value="ECO:0007669"/>
    <property type="project" value="InterPro"/>
</dbReference>
<evidence type="ECO:0000256" key="2">
    <source>
        <dbReference type="ARBA" id="ARBA00008092"/>
    </source>
</evidence>
<dbReference type="CDD" id="cd06968">
    <property type="entry name" value="NR_DBD_ROR"/>
    <property type="match status" value="1"/>
</dbReference>
<feature type="compositionally biased region" description="Low complexity" evidence="14">
    <location>
        <begin position="109"/>
        <end position="132"/>
    </location>
</feature>
<dbReference type="PRINTS" id="PR00047">
    <property type="entry name" value="STROIDFINGER"/>
</dbReference>
<evidence type="ECO:0000256" key="1">
    <source>
        <dbReference type="ARBA" id="ARBA00004123"/>
    </source>
</evidence>
<evidence type="ECO:0000313" key="15">
    <source>
        <dbReference type="EnsemblMetazoa" id="AARA016718-PA"/>
    </source>
</evidence>
<dbReference type="InterPro" id="IPR001728">
    <property type="entry name" value="ThyrH_rcpt"/>
</dbReference>